<dbReference type="AlphaFoldDB" id="E2BZY3"/>
<name>E2BZY3_HARSA</name>
<dbReference type="Proteomes" id="UP000008237">
    <property type="component" value="Unassembled WGS sequence"/>
</dbReference>
<gene>
    <name evidence="1" type="ORF">EAI_08225</name>
</gene>
<protein>
    <submittedName>
        <fullName evidence="1">Uncharacterized protein</fullName>
    </submittedName>
</protein>
<accession>E2BZY3</accession>
<organism evidence="2">
    <name type="scientific">Harpegnathos saltator</name>
    <name type="common">Jerdon's jumping ant</name>
    <dbReference type="NCBI Taxonomy" id="610380"/>
    <lineage>
        <taxon>Eukaryota</taxon>
        <taxon>Metazoa</taxon>
        <taxon>Ecdysozoa</taxon>
        <taxon>Arthropoda</taxon>
        <taxon>Hexapoda</taxon>
        <taxon>Insecta</taxon>
        <taxon>Pterygota</taxon>
        <taxon>Neoptera</taxon>
        <taxon>Endopterygota</taxon>
        <taxon>Hymenoptera</taxon>
        <taxon>Apocrita</taxon>
        <taxon>Aculeata</taxon>
        <taxon>Formicoidea</taxon>
        <taxon>Formicidae</taxon>
        <taxon>Ponerinae</taxon>
        <taxon>Ponerini</taxon>
        <taxon>Harpegnathos</taxon>
    </lineage>
</organism>
<dbReference type="EMBL" id="GL451708">
    <property type="protein sequence ID" value="EFN78760.1"/>
    <property type="molecule type" value="Genomic_DNA"/>
</dbReference>
<evidence type="ECO:0000313" key="1">
    <source>
        <dbReference type="EMBL" id="EFN78760.1"/>
    </source>
</evidence>
<dbReference type="InParanoid" id="E2BZY3"/>
<dbReference type="OrthoDB" id="7664046at2759"/>
<proteinExistence type="predicted"/>
<sequence length="293" mass="33551">MRLRTQLSSVASPLIAGYPVATSIATKNGVSSRAELSSAQRALNKLRYYPWVKNELEIRGESMLWQLWEDRFWRKIDSIHGGTAVVATTAIDLPVFARESVIHCWGMISYEIGETRFQMSVPIVRLSAAEIINCSWIKFLDESKHVAILALKSTSSTEKIVNIQLWSDPINNRDEHDTGKKRFFRFLAEKTFEKIHDDIFLVKVHGSLTHSLIEVSSIDFDKARLKIFARSVNQLYIILHLLQDEFPNMMVVEEIDNCIEAAMALIHELELIRDKKNTLEIQEAKLITDLLIP</sequence>
<keyword evidence="2" id="KW-1185">Reference proteome</keyword>
<reference evidence="1 2" key="1">
    <citation type="journal article" date="2010" name="Science">
        <title>Genomic comparison of the ants Camponotus floridanus and Harpegnathos saltator.</title>
        <authorList>
            <person name="Bonasio R."/>
            <person name="Zhang G."/>
            <person name="Ye C."/>
            <person name="Mutti N.S."/>
            <person name="Fang X."/>
            <person name="Qin N."/>
            <person name="Donahue G."/>
            <person name="Yang P."/>
            <person name="Li Q."/>
            <person name="Li C."/>
            <person name="Zhang P."/>
            <person name="Huang Z."/>
            <person name="Berger S.L."/>
            <person name="Reinberg D."/>
            <person name="Wang J."/>
            <person name="Liebig J."/>
        </authorList>
    </citation>
    <scope>NUCLEOTIDE SEQUENCE [LARGE SCALE GENOMIC DNA]</scope>
    <source>
        <strain evidence="1 2">R22 G/1</strain>
    </source>
</reference>
<evidence type="ECO:0000313" key="2">
    <source>
        <dbReference type="Proteomes" id="UP000008237"/>
    </source>
</evidence>
<dbReference type="OMA" id="GESMFWK"/>